<dbReference type="InterPro" id="IPR041685">
    <property type="entry name" value="AAA_GajA/Old/RecF-like"/>
</dbReference>
<dbReference type="EMBL" id="WJQT01000010">
    <property type="protein sequence ID" value="MRJ47467.1"/>
    <property type="molecule type" value="Genomic_DNA"/>
</dbReference>
<protein>
    <submittedName>
        <fullName evidence="3">AAA family ATPase</fullName>
    </submittedName>
</protein>
<dbReference type="Pfam" id="PF20469">
    <property type="entry name" value="OLD-like_TOPRIM"/>
    <property type="match status" value="1"/>
</dbReference>
<dbReference type="InterPro" id="IPR027417">
    <property type="entry name" value="P-loop_NTPase"/>
</dbReference>
<dbReference type="PANTHER" id="PTHR43581:SF4">
    <property type="entry name" value="ATP_GTP PHOSPHATASE"/>
    <property type="match status" value="1"/>
</dbReference>
<evidence type="ECO:0000259" key="1">
    <source>
        <dbReference type="Pfam" id="PF13175"/>
    </source>
</evidence>
<gene>
    <name evidence="3" type="ORF">GF867_07805</name>
</gene>
<dbReference type="Pfam" id="PF13175">
    <property type="entry name" value="AAA_15"/>
    <property type="match status" value="1"/>
</dbReference>
<feature type="domain" description="Endonuclease GajA/Old nuclease/RecF-like AAA" evidence="1">
    <location>
        <begin position="9"/>
        <end position="344"/>
    </location>
</feature>
<dbReference type="CDD" id="cd01026">
    <property type="entry name" value="TOPRIM_OLD"/>
    <property type="match status" value="1"/>
</dbReference>
<dbReference type="InterPro" id="IPR034139">
    <property type="entry name" value="TOPRIM_OLD"/>
</dbReference>
<proteinExistence type="predicted"/>
<reference evidence="3 4" key="1">
    <citation type="submission" date="2019-11" db="EMBL/GenBank/DDBJ databases">
        <title>Characterisation of Fundicoccus ignavus gen. nov. sp. nov., a novel genus of the family Aerococcaceae from bulk tank milk.</title>
        <authorList>
            <person name="Siebert A."/>
            <person name="Huptas C."/>
            <person name="Wenning M."/>
            <person name="Scherer S."/>
            <person name="Doll E.V."/>
        </authorList>
    </citation>
    <scope>NUCLEOTIDE SEQUENCE [LARGE SCALE GENOMIC DNA]</scope>
    <source>
        <strain evidence="3 4">DSM 109652</strain>
    </source>
</reference>
<name>A0A844CAK8_9LACT</name>
<organism evidence="3 4">
    <name type="scientific">Fundicoccus ignavus</name>
    <dbReference type="NCBI Taxonomy" id="2664442"/>
    <lineage>
        <taxon>Bacteria</taxon>
        <taxon>Bacillati</taxon>
        <taxon>Bacillota</taxon>
        <taxon>Bacilli</taxon>
        <taxon>Lactobacillales</taxon>
        <taxon>Aerococcaceae</taxon>
        <taxon>Fundicoccus</taxon>
    </lineage>
</organism>
<dbReference type="Gene3D" id="3.40.50.300">
    <property type="entry name" value="P-loop containing nucleotide triphosphate hydrolases"/>
    <property type="match status" value="1"/>
</dbReference>
<dbReference type="InterPro" id="IPR051396">
    <property type="entry name" value="Bact_Antivir_Def_Nuclease"/>
</dbReference>
<sequence>MGGHYLEIKLSKIRIANYKCYERIEVDLKNELLLIGSNNVGKTAFLEAIKIAFSKNSLVTKEEVYFKEGEEVPQDRKIIIDVLIEPIEDEFSDQWFELFGDLIINEPESVALRTIFSHNELKEEYKQENKALNYWPEFNDFLDFEEYKSSNVSNLIFDSIPVFYLDAKRDINDDLQKKYSYWGRLVGDIKFKSDKRNQLEQELYDLNIDIVNNSDVLEHVSKKLKDISSVTGSENNSVQINAISEKITDIGRGMDIKIKSEGSESISISKQGMGTRSWATFLAFSSYLEWKNLQMIKEELPFYPILLLEEPEAHLHPQAQRRIYHQIIDLEGQKVVSTHSNIIATQTDIESVLYVSKKSSYSNIDYIDFSGVNKKDKYKIEREVLYSRGELIFSDCLILCEGITEERLLPAYFEKYFGVPYYEYGINIVSVDGYKNYVPFLQFAKSLNIDTFIFSDGEEFAIKKVKNDYRYVHGKGDRSTEFEEVISKYITFIPDGLDTEKYLVEHYELELFTTLIDEIEGKEDFISSYQSGDKDHNESEKVLKYLSKNKSIYSKKLADYIEQQVDFEILEPYNEFFRKLNDFKKYI</sequence>
<dbReference type="AlphaFoldDB" id="A0A844CAK8"/>
<dbReference type="SUPFAM" id="SSF52540">
    <property type="entry name" value="P-loop containing nucleoside triphosphate hydrolases"/>
    <property type="match status" value="1"/>
</dbReference>
<dbReference type="PANTHER" id="PTHR43581">
    <property type="entry name" value="ATP/GTP PHOSPHATASE"/>
    <property type="match status" value="1"/>
</dbReference>
<evidence type="ECO:0000259" key="2">
    <source>
        <dbReference type="Pfam" id="PF20469"/>
    </source>
</evidence>
<accession>A0A844CAK8</accession>
<evidence type="ECO:0000313" key="3">
    <source>
        <dbReference type="EMBL" id="MRJ47467.1"/>
    </source>
</evidence>
<comment type="caution">
    <text evidence="3">The sequence shown here is derived from an EMBL/GenBank/DDBJ whole genome shotgun (WGS) entry which is preliminary data.</text>
</comment>
<feature type="domain" description="OLD protein-like TOPRIM" evidence="2">
    <location>
        <begin position="392"/>
        <end position="456"/>
    </location>
</feature>
<evidence type="ECO:0000313" key="4">
    <source>
        <dbReference type="Proteomes" id="UP000440066"/>
    </source>
</evidence>
<dbReference type="Proteomes" id="UP000440066">
    <property type="component" value="Unassembled WGS sequence"/>
</dbReference>